<reference evidence="1" key="1">
    <citation type="journal article" date="2015" name="Nature">
        <title>Complex archaea that bridge the gap between prokaryotes and eukaryotes.</title>
        <authorList>
            <person name="Spang A."/>
            <person name="Saw J.H."/>
            <person name="Jorgensen S.L."/>
            <person name="Zaremba-Niedzwiedzka K."/>
            <person name="Martijn J."/>
            <person name="Lind A.E."/>
            <person name="van Eijk R."/>
            <person name="Schleper C."/>
            <person name="Guy L."/>
            <person name="Ettema T.J."/>
        </authorList>
    </citation>
    <scope>NUCLEOTIDE SEQUENCE</scope>
</reference>
<evidence type="ECO:0000313" key="1">
    <source>
        <dbReference type="EMBL" id="KKN70680.1"/>
    </source>
</evidence>
<proteinExistence type="predicted"/>
<protein>
    <submittedName>
        <fullName evidence="1">Uncharacterized protein</fullName>
    </submittedName>
</protein>
<accession>A0A0F9SNQ4</accession>
<sequence>MTEHPILFSGPMVRAILDGHKIQTRRAMRPQIDLSQWPLKPGALEKEKEWRYMPRVADWHHIEENMWGLFNKEDKPSDVPYTGIKCPFGKPGDRLWVRETLRTGGYAGGIIIQYKAGGTQLVKPHWDKQKREHYQTKEEWDWYHKNISTGQWCPSIHMPRWASRIILEVVSVRVERVQDISRDDAIAEGIEKSWDGTAHWFKDYTKGATGQLKQAPARSFMTLWDSINAKRGLGWDVNPWVWVVEYGTVLAVLFHHRVGTFLRKET</sequence>
<organism evidence="1">
    <name type="scientific">marine sediment metagenome</name>
    <dbReference type="NCBI Taxonomy" id="412755"/>
    <lineage>
        <taxon>unclassified sequences</taxon>
        <taxon>metagenomes</taxon>
        <taxon>ecological metagenomes</taxon>
    </lineage>
</organism>
<gene>
    <name evidence="1" type="ORF">LCGC14_0428350</name>
</gene>
<dbReference type="AlphaFoldDB" id="A0A0F9SNQ4"/>
<comment type="caution">
    <text evidence="1">The sequence shown here is derived from an EMBL/GenBank/DDBJ whole genome shotgun (WGS) entry which is preliminary data.</text>
</comment>
<dbReference type="EMBL" id="LAZR01000399">
    <property type="protein sequence ID" value="KKN70680.1"/>
    <property type="molecule type" value="Genomic_DNA"/>
</dbReference>
<name>A0A0F9SNQ4_9ZZZZ</name>